<sequence>MNGNTEKMPITVKDANQPMDMKKNNLKIMRIFLALFAGMLWSCNSQKTEEKEMEKEEINFKVKVQEVAIGDQKAKVFHLSNGNGMEVEISSFGGIISKLIVPDRDGKPENIVLGYENIAQYDTNQYFLGASVGRYANRIAKGKFELDGKVYQLAKNNGENHLHGGPLGFNRKFWDAELIEGKESMKVKMTYLSPDGEEGYPGNLTTVLTFELTNDNKLLLEFQAETDQATIINLTHHGYFNLSGMKEDVLGHELVINAAKYTPVDAGLIPTGELAPVAGTPFDFNQVHSIGERIDQIPGGYDHNYVVKEKNDKNLVKMAEVYHAGSGRTMELFADSPAVQFYSGNFLDGKQTTNGITYNKHMGFCLEPQTFPNAPNEPTFPTARLNPGEKYTHRIAYHFGVR</sequence>
<evidence type="ECO:0000256" key="2">
    <source>
        <dbReference type="ARBA" id="ARBA00005028"/>
    </source>
</evidence>
<evidence type="ECO:0000256" key="7">
    <source>
        <dbReference type="ARBA" id="ARBA00023277"/>
    </source>
</evidence>
<dbReference type="Proteomes" id="UP000199663">
    <property type="component" value="Unassembled WGS sequence"/>
</dbReference>
<gene>
    <name evidence="9" type="ORF">SAMN05444412_101448</name>
</gene>
<evidence type="ECO:0000256" key="5">
    <source>
        <dbReference type="ARBA" id="ARBA00022837"/>
    </source>
</evidence>
<dbReference type="InterPro" id="IPR047215">
    <property type="entry name" value="Galactose_mutarotase-like"/>
</dbReference>
<dbReference type="Pfam" id="PF01263">
    <property type="entry name" value="Aldose_epim"/>
    <property type="match status" value="1"/>
</dbReference>
<keyword evidence="5" id="KW-0106">Calcium</keyword>
<comment type="caution">
    <text evidence="9">The sequence shown here is derived from an EMBL/GenBank/DDBJ whole genome shotgun (WGS) entry which is preliminary data.</text>
</comment>
<comment type="cofactor">
    <cofactor evidence="1">
        <name>Ca(2+)</name>
        <dbReference type="ChEBI" id="CHEBI:29108"/>
    </cofactor>
</comment>
<dbReference type="PIRSF" id="PIRSF005096">
    <property type="entry name" value="GALM"/>
    <property type="match status" value="1"/>
</dbReference>
<evidence type="ECO:0000256" key="3">
    <source>
        <dbReference type="ARBA" id="ARBA00006206"/>
    </source>
</evidence>
<organism evidence="9 10">
    <name type="scientific">Rhodonellum ikkaensis</name>
    <dbReference type="NCBI Taxonomy" id="336829"/>
    <lineage>
        <taxon>Bacteria</taxon>
        <taxon>Pseudomonadati</taxon>
        <taxon>Bacteroidota</taxon>
        <taxon>Cytophagia</taxon>
        <taxon>Cytophagales</taxon>
        <taxon>Cytophagaceae</taxon>
        <taxon>Rhodonellum</taxon>
    </lineage>
</organism>
<accession>A0A1H3KMH6</accession>
<evidence type="ECO:0000256" key="1">
    <source>
        <dbReference type="ARBA" id="ARBA00001913"/>
    </source>
</evidence>
<reference evidence="9 10" key="1">
    <citation type="submission" date="2016-10" db="EMBL/GenBank/DDBJ databases">
        <authorList>
            <person name="Varghese N."/>
            <person name="Submissions S."/>
        </authorList>
    </citation>
    <scope>NUCLEOTIDE SEQUENCE [LARGE SCALE GENOMIC DNA]</scope>
    <source>
        <strain evidence="9 10">DSM 17997</strain>
    </source>
</reference>
<dbReference type="InterPro" id="IPR014718">
    <property type="entry name" value="GH-type_carb-bd"/>
</dbReference>
<evidence type="ECO:0000256" key="4">
    <source>
        <dbReference type="ARBA" id="ARBA00011245"/>
    </source>
</evidence>
<comment type="similarity">
    <text evidence="3 8">Belongs to the aldose epimerase family.</text>
</comment>
<evidence type="ECO:0000313" key="9">
    <source>
        <dbReference type="EMBL" id="SDY53341.1"/>
    </source>
</evidence>
<proteinExistence type="inferred from homology"/>
<dbReference type="Gene3D" id="2.70.98.10">
    <property type="match status" value="1"/>
</dbReference>
<keyword evidence="6 8" id="KW-0413">Isomerase</keyword>
<protein>
    <recommendedName>
        <fullName evidence="8">Aldose 1-epimerase</fullName>
        <ecNumber evidence="8">5.1.3.3</ecNumber>
    </recommendedName>
</protein>
<dbReference type="EMBL" id="FNQC01000001">
    <property type="protein sequence ID" value="SDY53341.1"/>
    <property type="molecule type" value="Genomic_DNA"/>
</dbReference>
<evidence type="ECO:0000256" key="8">
    <source>
        <dbReference type="PIRNR" id="PIRNR005096"/>
    </source>
</evidence>
<evidence type="ECO:0000256" key="6">
    <source>
        <dbReference type="ARBA" id="ARBA00023235"/>
    </source>
</evidence>
<dbReference type="SUPFAM" id="SSF74650">
    <property type="entry name" value="Galactose mutarotase-like"/>
    <property type="match status" value="1"/>
</dbReference>
<comment type="catalytic activity">
    <reaction evidence="8">
        <text>alpha-D-glucose = beta-D-glucose</text>
        <dbReference type="Rhea" id="RHEA:10264"/>
        <dbReference type="ChEBI" id="CHEBI:15903"/>
        <dbReference type="ChEBI" id="CHEBI:17925"/>
        <dbReference type="EC" id="5.1.3.3"/>
    </reaction>
</comment>
<dbReference type="EC" id="5.1.3.3" evidence="8"/>
<dbReference type="PANTHER" id="PTHR10091:SF0">
    <property type="entry name" value="GALACTOSE MUTAROTASE"/>
    <property type="match status" value="1"/>
</dbReference>
<name>A0A1H3KMH6_9BACT</name>
<dbReference type="RefSeq" id="WP_236613179.1">
    <property type="nucleotide sequence ID" value="NZ_FNQC01000001.1"/>
</dbReference>
<dbReference type="InterPro" id="IPR008183">
    <property type="entry name" value="Aldose_1/G6P_1-epimerase"/>
</dbReference>
<dbReference type="CDD" id="cd09019">
    <property type="entry name" value="galactose_mutarotase_like"/>
    <property type="match status" value="1"/>
</dbReference>
<keyword evidence="10" id="KW-1185">Reference proteome</keyword>
<keyword evidence="7 8" id="KW-0119">Carbohydrate metabolism</keyword>
<evidence type="ECO:0000313" key="10">
    <source>
        <dbReference type="Proteomes" id="UP000199663"/>
    </source>
</evidence>
<dbReference type="PANTHER" id="PTHR10091">
    <property type="entry name" value="ALDOSE-1-EPIMERASE"/>
    <property type="match status" value="1"/>
</dbReference>
<dbReference type="NCBIfam" id="NF008277">
    <property type="entry name" value="PRK11055.1"/>
    <property type="match status" value="1"/>
</dbReference>
<comment type="subunit">
    <text evidence="4">Monomer.</text>
</comment>
<dbReference type="InterPro" id="IPR011013">
    <property type="entry name" value="Gal_mutarotase_sf_dom"/>
</dbReference>
<dbReference type="InterPro" id="IPR015443">
    <property type="entry name" value="Aldose_1-epimerase"/>
</dbReference>
<comment type="pathway">
    <text evidence="2 8">Carbohydrate metabolism; hexose metabolism.</text>
</comment>